<evidence type="ECO:0000313" key="5">
    <source>
        <dbReference type="Proteomes" id="UP000682733"/>
    </source>
</evidence>
<evidence type="ECO:0000256" key="1">
    <source>
        <dbReference type="ARBA" id="ARBA00023157"/>
    </source>
</evidence>
<dbReference type="AlphaFoldDB" id="A0A8S2J9S5"/>
<proteinExistence type="predicted"/>
<keyword evidence="1" id="KW-1015">Disulfide bond</keyword>
<reference evidence="4" key="1">
    <citation type="submission" date="2021-02" db="EMBL/GenBank/DDBJ databases">
        <authorList>
            <person name="Nowell W R."/>
        </authorList>
    </citation>
    <scope>NUCLEOTIDE SEQUENCE</scope>
</reference>
<dbReference type="EMBL" id="CAJOBA010007285">
    <property type="protein sequence ID" value="CAF3797995.1"/>
    <property type="molecule type" value="Genomic_DNA"/>
</dbReference>
<dbReference type="EMBL" id="CAJNOK010007274">
    <property type="protein sequence ID" value="CAF1029681.1"/>
    <property type="molecule type" value="Genomic_DNA"/>
</dbReference>
<accession>A0A8S2J9S5</accession>
<dbReference type="Proteomes" id="UP000682733">
    <property type="component" value="Unassembled WGS sequence"/>
</dbReference>
<protein>
    <submittedName>
        <fullName evidence="4">Uncharacterized protein</fullName>
    </submittedName>
</protein>
<comment type="caution">
    <text evidence="2">Lacks conserved residue(s) required for the propagation of feature annotation.</text>
</comment>
<evidence type="ECO:0000313" key="4">
    <source>
        <dbReference type="EMBL" id="CAF3797995.1"/>
    </source>
</evidence>
<comment type="caution">
    <text evidence="4">The sequence shown here is derived from an EMBL/GenBank/DDBJ whole genome shotgun (WGS) entry which is preliminary data.</text>
</comment>
<organism evidence="4 5">
    <name type="scientific">Didymodactylos carnosus</name>
    <dbReference type="NCBI Taxonomy" id="1234261"/>
    <lineage>
        <taxon>Eukaryota</taxon>
        <taxon>Metazoa</taxon>
        <taxon>Spiralia</taxon>
        <taxon>Gnathifera</taxon>
        <taxon>Rotifera</taxon>
        <taxon>Eurotatoria</taxon>
        <taxon>Bdelloidea</taxon>
        <taxon>Philodinida</taxon>
        <taxon>Philodinidae</taxon>
        <taxon>Didymodactylos</taxon>
    </lineage>
</organism>
<dbReference type="Proteomes" id="UP000677228">
    <property type="component" value="Unassembled WGS sequence"/>
</dbReference>
<name>A0A8S2J9S5_9BILA</name>
<sequence length="222" mass="25994">MIEYCLRPLNENIFSTHDFDNMFDEYFTFDELHRRNVSAEQLISWSASIDLVEQYQHYVDQTDIFSPSNKVFYNCTEPWFGSRCQYTFGFRGTITLNDIIIATFESKSDHAVPHTVTNLTCYIHLQCDRGPPPMCLDWREVCDGRIDCLDGGQDEAQCFDLEINECAEDEYRCHNGLCIPLEIWTRGYYKTDCLDRSVSTFGYNKYDECLINPTFLCEEHSC</sequence>
<evidence type="ECO:0000313" key="3">
    <source>
        <dbReference type="EMBL" id="CAF1029681.1"/>
    </source>
</evidence>
<dbReference type="InterPro" id="IPR002172">
    <property type="entry name" value="LDrepeatLR_classA_rpt"/>
</dbReference>
<evidence type="ECO:0000256" key="2">
    <source>
        <dbReference type="PROSITE-ProRule" id="PRU00124"/>
    </source>
</evidence>
<gene>
    <name evidence="3" type="ORF">OVA965_LOCUS15924</name>
    <name evidence="4" type="ORF">TMI583_LOCUS15933</name>
</gene>
<dbReference type="PROSITE" id="PS50068">
    <property type="entry name" value="LDLRA_2"/>
    <property type="match status" value="1"/>
</dbReference>